<feature type="compositionally biased region" description="Low complexity" evidence="11">
    <location>
        <begin position="394"/>
        <end position="405"/>
    </location>
</feature>
<dbReference type="AlphaFoldDB" id="A0A2P6V0T5"/>
<keyword evidence="9" id="KW-0234">DNA repair</keyword>
<evidence type="ECO:0000256" key="5">
    <source>
        <dbReference type="ARBA" id="ARBA00022723"/>
    </source>
</evidence>
<dbReference type="Proteomes" id="UP000239649">
    <property type="component" value="Unassembled WGS sequence"/>
</dbReference>
<evidence type="ECO:0000256" key="1">
    <source>
        <dbReference type="ARBA" id="ARBA00001936"/>
    </source>
</evidence>
<dbReference type="GO" id="GO:0004527">
    <property type="term" value="F:exonuclease activity"/>
    <property type="evidence" value="ECO:0007669"/>
    <property type="project" value="UniProtKB-KW"/>
</dbReference>
<sequence length="418" mass="44095">MEPSGSATLSVATFNLRGVMDRWQERKPLLRQCLQQIDADVLCFQECLTGEFGQERRLLPAWYHVFPCKAALFNLARSGGFLRWYAHAVEGLLSLPPLRRIMVSLPPAVEGWRERLALRAEFFRNLRDLAMAPFFGNSVACRIAEAHEIKHSTLVLGDWRAAQRIEFLIGRGPTGGGSGDGSGEPSSGDAGGGGGSGGGVRRRGSGSGGALAGAEAGGLAGGGGSSSSAGGEGPRYVVRGGLGGFKVWVVNTHLDHAHEDNRQRQALAVCDWMEREKRDCAAIVLCGDMNGPPGEPFHAVLRQLGYVSAHAACHGQEPQGTWPTGIQAPLMDEGPFECLDYVYVWEAPGFDVKVLSAEVFGLTPGGHDKTLFPSDHAALKATLQVSRKQPVSLAEAAADGGSAARGDGGVDGGGQGRG</sequence>
<keyword evidence="6" id="KW-0227">DNA damage</keyword>
<dbReference type="STRING" id="554055.A0A2P6V0T5"/>
<evidence type="ECO:0000256" key="4">
    <source>
        <dbReference type="ARBA" id="ARBA00022722"/>
    </source>
</evidence>
<dbReference type="GO" id="GO:0046872">
    <property type="term" value="F:metal ion binding"/>
    <property type="evidence" value="ECO:0007669"/>
    <property type="project" value="UniProtKB-KW"/>
</dbReference>
<evidence type="ECO:0000256" key="10">
    <source>
        <dbReference type="ARBA" id="ARBA00023242"/>
    </source>
</evidence>
<comment type="cofactor">
    <cofactor evidence="1">
        <name>Mn(2+)</name>
        <dbReference type="ChEBI" id="CHEBI:29035"/>
    </cofactor>
</comment>
<evidence type="ECO:0000256" key="3">
    <source>
        <dbReference type="ARBA" id="ARBA00004322"/>
    </source>
</evidence>
<keyword evidence="10" id="KW-0539">Nucleus</keyword>
<evidence type="ECO:0000256" key="11">
    <source>
        <dbReference type="SAM" id="MobiDB-lite"/>
    </source>
</evidence>
<gene>
    <name evidence="13" type="ORF">C2E20_8639</name>
</gene>
<dbReference type="GO" id="GO:0003697">
    <property type="term" value="F:single-stranded DNA binding"/>
    <property type="evidence" value="ECO:0007669"/>
    <property type="project" value="TreeGrafter"/>
</dbReference>
<feature type="compositionally biased region" description="Gly residues" evidence="11">
    <location>
        <begin position="172"/>
        <end position="182"/>
    </location>
</feature>
<dbReference type="GO" id="GO:0005737">
    <property type="term" value="C:cytoplasm"/>
    <property type="evidence" value="ECO:0007669"/>
    <property type="project" value="TreeGrafter"/>
</dbReference>
<feature type="domain" description="Endonuclease/exonuclease/phosphatase" evidence="12">
    <location>
        <begin position="12"/>
        <end position="376"/>
    </location>
</feature>
<evidence type="ECO:0000256" key="6">
    <source>
        <dbReference type="ARBA" id="ARBA00022763"/>
    </source>
</evidence>
<keyword evidence="13" id="KW-0269">Exonuclease</keyword>
<dbReference type="EMBL" id="LHPF02000050">
    <property type="protein sequence ID" value="PSC67693.1"/>
    <property type="molecule type" value="Genomic_DNA"/>
</dbReference>
<keyword evidence="8" id="KW-0460">Magnesium</keyword>
<comment type="subcellular location">
    <subcellularLocation>
        <location evidence="3">Nucleus</location>
        <location evidence="3">PML body</location>
    </subcellularLocation>
</comment>
<dbReference type="OrthoDB" id="9975959at2759"/>
<dbReference type="InterPro" id="IPR036691">
    <property type="entry name" value="Endo/exonu/phosph_ase_sf"/>
</dbReference>
<dbReference type="GO" id="GO:0006302">
    <property type="term" value="P:double-strand break repair"/>
    <property type="evidence" value="ECO:0007669"/>
    <property type="project" value="TreeGrafter"/>
</dbReference>
<evidence type="ECO:0000256" key="2">
    <source>
        <dbReference type="ARBA" id="ARBA00001946"/>
    </source>
</evidence>
<feature type="compositionally biased region" description="Gly residues" evidence="11">
    <location>
        <begin position="406"/>
        <end position="418"/>
    </location>
</feature>
<evidence type="ECO:0000256" key="8">
    <source>
        <dbReference type="ARBA" id="ARBA00022842"/>
    </source>
</evidence>
<feature type="region of interest" description="Disordered" evidence="11">
    <location>
        <begin position="392"/>
        <end position="418"/>
    </location>
</feature>
<evidence type="ECO:0000256" key="7">
    <source>
        <dbReference type="ARBA" id="ARBA00022801"/>
    </source>
</evidence>
<evidence type="ECO:0000313" key="14">
    <source>
        <dbReference type="Proteomes" id="UP000239649"/>
    </source>
</evidence>
<accession>A0A2P6V0T5</accession>
<dbReference type="SUPFAM" id="SSF56219">
    <property type="entry name" value="DNase I-like"/>
    <property type="match status" value="2"/>
</dbReference>
<dbReference type="PANTHER" id="PTHR15822:SF4">
    <property type="entry name" value="TYROSYL-DNA PHOSPHODIESTERASE 2"/>
    <property type="match status" value="1"/>
</dbReference>
<keyword evidence="13" id="KW-0255">Endonuclease</keyword>
<keyword evidence="5" id="KW-0479">Metal-binding</keyword>
<dbReference type="InterPro" id="IPR051547">
    <property type="entry name" value="TDP2-like"/>
</dbReference>
<dbReference type="InterPro" id="IPR005135">
    <property type="entry name" value="Endo/exonuclease/phosphatase"/>
</dbReference>
<evidence type="ECO:0000313" key="13">
    <source>
        <dbReference type="EMBL" id="PSC67693.1"/>
    </source>
</evidence>
<feature type="region of interest" description="Disordered" evidence="11">
    <location>
        <begin position="172"/>
        <end position="212"/>
    </location>
</feature>
<comment type="caution">
    <text evidence="13">The sequence shown here is derived from an EMBL/GenBank/DDBJ whole genome shotgun (WGS) entry which is preliminary data.</text>
</comment>
<evidence type="ECO:0000259" key="12">
    <source>
        <dbReference type="Pfam" id="PF03372"/>
    </source>
</evidence>
<feature type="compositionally biased region" description="Gly residues" evidence="11">
    <location>
        <begin position="189"/>
        <end position="212"/>
    </location>
</feature>
<dbReference type="GO" id="GO:0004519">
    <property type="term" value="F:endonuclease activity"/>
    <property type="evidence" value="ECO:0007669"/>
    <property type="project" value="UniProtKB-KW"/>
</dbReference>
<reference evidence="13 14" key="1">
    <citation type="journal article" date="2018" name="Plant J.">
        <title>Genome sequences of Chlorella sorokiniana UTEX 1602 and Micractinium conductrix SAG 241.80: implications to maltose excretion by a green alga.</title>
        <authorList>
            <person name="Arriola M.B."/>
            <person name="Velmurugan N."/>
            <person name="Zhang Y."/>
            <person name="Plunkett M.H."/>
            <person name="Hondzo H."/>
            <person name="Barney B.M."/>
        </authorList>
    </citation>
    <scope>NUCLEOTIDE SEQUENCE [LARGE SCALE GENOMIC DNA]</scope>
    <source>
        <strain evidence="13 14">SAG 241.80</strain>
    </source>
</reference>
<dbReference type="Pfam" id="PF03372">
    <property type="entry name" value="Exo_endo_phos"/>
    <property type="match status" value="1"/>
</dbReference>
<comment type="cofactor">
    <cofactor evidence="2">
        <name>Mg(2+)</name>
        <dbReference type="ChEBI" id="CHEBI:18420"/>
    </cofactor>
</comment>
<dbReference type="Gene3D" id="3.60.10.10">
    <property type="entry name" value="Endonuclease/exonuclease/phosphatase"/>
    <property type="match status" value="2"/>
</dbReference>
<dbReference type="PANTHER" id="PTHR15822">
    <property type="entry name" value="TRAF AND TNF RECEPTOR-ASSOCIATED PROTEIN"/>
    <property type="match status" value="1"/>
</dbReference>
<keyword evidence="7" id="KW-0378">Hydrolase</keyword>
<protein>
    <submittedName>
        <fullName evidence="13">Endonuclease exonuclease phosphatase family</fullName>
    </submittedName>
</protein>
<organism evidence="13 14">
    <name type="scientific">Micractinium conductrix</name>
    <dbReference type="NCBI Taxonomy" id="554055"/>
    <lineage>
        <taxon>Eukaryota</taxon>
        <taxon>Viridiplantae</taxon>
        <taxon>Chlorophyta</taxon>
        <taxon>core chlorophytes</taxon>
        <taxon>Trebouxiophyceae</taxon>
        <taxon>Chlorellales</taxon>
        <taxon>Chlorellaceae</taxon>
        <taxon>Chlorella clade</taxon>
        <taxon>Micractinium</taxon>
    </lineage>
</organism>
<name>A0A2P6V0T5_9CHLO</name>
<proteinExistence type="predicted"/>
<keyword evidence="14" id="KW-1185">Reference proteome</keyword>
<keyword evidence="4" id="KW-0540">Nuclease</keyword>
<dbReference type="GO" id="GO:0070260">
    <property type="term" value="F:5'-tyrosyl-DNA phosphodiesterase activity"/>
    <property type="evidence" value="ECO:0007669"/>
    <property type="project" value="TreeGrafter"/>
</dbReference>
<evidence type="ECO:0000256" key="9">
    <source>
        <dbReference type="ARBA" id="ARBA00023204"/>
    </source>
</evidence>